<feature type="transmembrane region" description="Helical" evidence="2">
    <location>
        <begin position="176"/>
        <end position="199"/>
    </location>
</feature>
<feature type="compositionally biased region" description="Low complexity" evidence="1">
    <location>
        <begin position="106"/>
        <end position="129"/>
    </location>
</feature>
<evidence type="ECO:0008006" key="5">
    <source>
        <dbReference type="Google" id="ProtNLM"/>
    </source>
</evidence>
<organism evidence="3 4">
    <name type="scientific">Corynebacterium massiliense DSM 45435</name>
    <dbReference type="NCBI Taxonomy" id="1121364"/>
    <lineage>
        <taxon>Bacteria</taxon>
        <taxon>Bacillati</taxon>
        <taxon>Actinomycetota</taxon>
        <taxon>Actinomycetes</taxon>
        <taxon>Mycobacteriales</taxon>
        <taxon>Corynebacteriaceae</taxon>
        <taxon>Corynebacterium</taxon>
    </lineage>
</organism>
<accession>A0ABY7U5Y3</accession>
<dbReference type="EMBL" id="CP063189">
    <property type="protein sequence ID" value="WCZ32104.1"/>
    <property type="molecule type" value="Genomic_DNA"/>
</dbReference>
<feature type="compositionally biased region" description="Low complexity" evidence="1">
    <location>
        <begin position="137"/>
        <end position="146"/>
    </location>
</feature>
<dbReference type="RefSeq" id="WP_022862873.1">
    <property type="nucleotide sequence ID" value="NZ_ATVG01000004.1"/>
</dbReference>
<feature type="transmembrane region" description="Helical" evidence="2">
    <location>
        <begin position="238"/>
        <end position="259"/>
    </location>
</feature>
<gene>
    <name evidence="3" type="ORF">CMASS_03250</name>
</gene>
<keyword evidence="2" id="KW-0472">Membrane</keyword>
<feature type="transmembrane region" description="Helical" evidence="2">
    <location>
        <begin position="271"/>
        <end position="292"/>
    </location>
</feature>
<feature type="region of interest" description="Disordered" evidence="1">
    <location>
        <begin position="100"/>
        <end position="146"/>
    </location>
</feature>
<sequence length="333" mass="35007">MAHYDLYESLGLDTSSSTADLASQLDSRIEDLRSQGVTDGDARIEEVKTARTVLGDDTLRSKHDSRLQDTSAPDMQISDLLSLAHTGLFTDEQAQQPQSLFGQEMPSGPQGYPQQGQPHYGYSQQGQPQPGFPQPGYPQQGYSQQSASQFGAEKMSRLLADSEIAGVKDAPKSIQWVTILGFVAAVLSALSVLIAAFWVRSVIEVGSVGGKVLGGVAGDFFGDEIGDSVTGFFGGNDFIAPLIAAIVTFLVVHALWGLSAAGAAAKPAGDFSRWILIAKTGVMIIADLAAIIGGMGALVYFIIILLPIHVAVLVLLCLGGSTTWFKTGAASAS</sequence>
<proteinExistence type="predicted"/>
<evidence type="ECO:0000256" key="2">
    <source>
        <dbReference type="SAM" id="Phobius"/>
    </source>
</evidence>
<keyword evidence="4" id="KW-1185">Reference proteome</keyword>
<dbReference type="Proteomes" id="UP001220064">
    <property type="component" value="Chromosome"/>
</dbReference>
<keyword evidence="2" id="KW-1133">Transmembrane helix</keyword>
<evidence type="ECO:0000313" key="4">
    <source>
        <dbReference type="Proteomes" id="UP001220064"/>
    </source>
</evidence>
<evidence type="ECO:0000256" key="1">
    <source>
        <dbReference type="SAM" id="MobiDB-lite"/>
    </source>
</evidence>
<reference evidence="3 4" key="1">
    <citation type="submission" date="2020-10" db="EMBL/GenBank/DDBJ databases">
        <title>Complete genome sequence of Corynebacterium massiliense DSM 45435, type strain of Corynebacterium massiliense.</title>
        <authorList>
            <person name="Busche T."/>
            <person name="Kalinowski J."/>
            <person name="Ruckert C."/>
        </authorList>
    </citation>
    <scope>NUCLEOTIDE SEQUENCE [LARGE SCALE GENOMIC DNA]</scope>
    <source>
        <strain evidence="3 4">DSM 45435</strain>
    </source>
</reference>
<evidence type="ECO:0000313" key="3">
    <source>
        <dbReference type="EMBL" id="WCZ32104.1"/>
    </source>
</evidence>
<protein>
    <recommendedName>
        <fullName evidence="5">J domain-containing protein</fullName>
    </recommendedName>
</protein>
<name>A0ABY7U5Y3_9CORY</name>
<keyword evidence="2" id="KW-0812">Transmembrane</keyword>
<feature type="transmembrane region" description="Helical" evidence="2">
    <location>
        <begin position="298"/>
        <end position="318"/>
    </location>
</feature>